<evidence type="ECO:0000256" key="1">
    <source>
        <dbReference type="ARBA" id="ARBA00004123"/>
    </source>
</evidence>
<dbReference type="GO" id="GO:0003677">
    <property type="term" value="F:DNA binding"/>
    <property type="evidence" value="ECO:0007669"/>
    <property type="project" value="UniProtKB-KW"/>
</dbReference>
<dbReference type="PANTHER" id="PTHR46765:SF1">
    <property type="entry name" value="P-LOOP CONTAINING NUCLEOSIDE TRIPHOSPHATE HYDROLASES SUPERFAMILY PROTEIN"/>
    <property type="match status" value="1"/>
</dbReference>
<name>A0A4U7KYB1_9BASI</name>
<dbReference type="SMART" id="SM00382">
    <property type="entry name" value="AAA"/>
    <property type="match status" value="1"/>
</dbReference>
<reference evidence="11 12" key="1">
    <citation type="submission" date="2019-05" db="EMBL/GenBank/DDBJ databases">
        <title>Sporisorium graminicola CBS 10092 draft sequencing and annotation.</title>
        <authorList>
            <person name="Solano-Gonzalez S."/>
            <person name="Caddick M.X."/>
            <person name="Darby A."/>
        </authorList>
    </citation>
    <scope>NUCLEOTIDE SEQUENCE [LARGE SCALE GENOMIC DNA]</scope>
    <source>
        <strain evidence="11 12">CBS 10092</strain>
    </source>
</reference>
<dbReference type="RefSeq" id="XP_029741311.1">
    <property type="nucleotide sequence ID" value="XM_029882456.1"/>
</dbReference>
<evidence type="ECO:0000256" key="5">
    <source>
        <dbReference type="ARBA" id="ARBA00023125"/>
    </source>
</evidence>
<keyword evidence="4" id="KW-0067">ATP-binding</keyword>
<dbReference type="SUPFAM" id="SSF52540">
    <property type="entry name" value="P-loop containing nucleoside triphosphate hydrolases"/>
    <property type="match status" value="1"/>
</dbReference>
<feature type="region of interest" description="Disordered" evidence="9">
    <location>
        <begin position="135"/>
        <end position="155"/>
    </location>
</feature>
<dbReference type="GO" id="GO:0005524">
    <property type="term" value="F:ATP binding"/>
    <property type="evidence" value="ECO:0007669"/>
    <property type="project" value="UniProtKB-KW"/>
</dbReference>
<dbReference type="AlphaFoldDB" id="A0A4U7KYB1"/>
<dbReference type="PANTHER" id="PTHR46765">
    <property type="entry name" value="P-LOOP CONTAINING NUCLEOSIDE TRIPHOSPHATE HYDROLASES SUPERFAMILY PROTEIN"/>
    <property type="match status" value="1"/>
</dbReference>
<proteinExistence type="inferred from homology"/>
<sequence>MADTSLLEGNGLLDLDPPATGSLLSQAKADELFPGAGDPFRERDTNIFSPINSQNEAQKALNAWGSQASAKLDHKAYTRSPERGDTMDFDAPLDLDQLLDEEMVTQQHAAPTNRHPQPASPDLDFDQLLEEEMSLTREQQHHPERSSANSQQLNQDEDELEAFLLAEQEHTASHPTQRPHSPLLEFTSSRASSSVSDLLESNGLLGDSSLPSSQHSIAPAQKSHSLTAEPFPTSAQSSSRAIEALSALDAVGQSPATDLGSIEAQAGPSRLPSRVRPAGIPKYIPAGFVAATTMDGTVVRFERRKRMKGWKPPAVMSDIDASQLLERPIHQLLDAVQALKALDVVERGEAQQQQAQSSVNVDTTEVSRAASRMWVDKHRPAKFTELLGDERVHREVLGWLKEWDECVFKRKNHRKERHRQYIQAKYGLPDSGAGDKGGEHSWKDPYGRPKERIMMISGPPGLGKTTLAHVIGAHAGYNVYELNASDARSAGAVEDVIKMALESGSLKDPRPTLVVIDEIDGATGGGGGASGESHGFVRALVRLVEMGKGSGPKAAGLASRGKKQQRKGFKPLLRPIICICNDLYAPSLRALRPMSKLVRFNKPPTNLVVKRLREVCEAESLSVEARGLSLLAELTNGDIRSCLNALEFAKTKNIALTEAAVKSASIGIKDTGGTVHKAWEMLFRRQNRKQAAASSMKGANAHATEGDASPWNSSRKASAPELTSDGKERQKEFNLIDTAHENVNRIIHEVSSCNEYDKLAQGCFEHYPTLRAADGGWKRYRQVHDWLHFGQSITTRAWSQGNYELLGFMPWSFVCWHLLFAHVGNALPEYPKVDYENHLKTSAFNEIATQIVATLPANVRSQFNRQSVITELGPLLMRILTPDLRPINNQLSRAEDKQAFGSLVSIMTSLNLSFVQDKISEEEAAVTGQTAGQLVYKLDPPLDIFTQFEGKRSKEIGPSRFAVRQLVAREMERQLLRKNAGVEGVEDDALSTSKNATAIYRSKSTNAAEAARDAIRNKTEKIAVDFFGRPIVQKSASVPAALSGVPIPEGMGGKKRKLPEGRSSSTSELTSPTTATATATATVSDEPAAAVASQGVASEDKIKVFYRYHEGFSNAVRRPMKISSLL</sequence>
<dbReference type="GO" id="GO:0005634">
    <property type="term" value="C:nucleus"/>
    <property type="evidence" value="ECO:0007669"/>
    <property type="project" value="UniProtKB-SubCell"/>
</dbReference>
<organism evidence="11 12">
    <name type="scientific">Sporisorium graminicola</name>
    <dbReference type="NCBI Taxonomy" id="280036"/>
    <lineage>
        <taxon>Eukaryota</taxon>
        <taxon>Fungi</taxon>
        <taxon>Dikarya</taxon>
        <taxon>Basidiomycota</taxon>
        <taxon>Ustilaginomycotina</taxon>
        <taxon>Ustilaginomycetes</taxon>
        <taxon>Ustilaginales</taxon>
        <taxon>Ustilaginaceae</taxon>
        <taxon>Sporisorium</taxon>
    </lineage>
</organism>
<comment type="subcellular location">
    <subcellularLocation>
        <location evidence="1">Nucleus</location>
    </subcellularLocation>
</comment>
<evidence type="ECO:0000256" key="8">
    <source>
        <dbReference type="ARBA" id="ARBA00043975"/>
    </source>
</evidence>
<feature type="compositionally biased region" description="Basic and acidic residues" evidence="9">
    <location>
        <begin position="436"/>
        <end position="447"/>
    </location>
</feature>
<feature type="domain" description="AAA+ ATPase" evidence="10">
    <location>
        <begin position="450"/>
        <end position="605"/>
    </location>
</feature>
<dbReference type="OrthoDB" id="2195431at2759"/>
<evidence type="ECO:0000256" key="7">
    <source>
        <dbReference type="ARBA" id="ARBA00023306"/>
    </source>
</evidence>
<dbReference type="Gene3D" id="3.40.50.300">
    <property type="entry name" value="P-loop containing nucleotide triphosphate hydrolases"/>
    <property type="match status" value="1"/>
</dbReference>
<keyword evidence="2" id="KW-0235">DNA replication</keyword>
<keyword evidence="12" id="KW-1185">Reference proteome</keyword>
<dbReference type="Pfam" id="PF00004">
    <property type="entry name" value="AAA"/>
    <property type="match status" value="1"/>
</dbReference>
<dbReference type="Gene3D" id="1.10.8.60">
    <property type="match status" value="1"/>
</dbReference>
<evidence type="ECO:0000256" key="9">
    <source>
        <dbReference type="SAM" id="MobiDB-lite"/>
    </source>
</evidence>
<evidence type="ECO:0000256" key="3">
    <source>
        <dbReference type="ARBA" id="ARBA00022741"/>
    </source>
</evidence>
<dbReference type="InterPro" id="IPR003959">
    <property type="entry name" value="ATPase_AAA_core"/>
</dbReference>
<dbReference type="CDD" id="cd00009">
    <property type="entry name" value="AAA"/>
    <property type="match status" value="1"/>
</dbReference>
<dbReference type="CDD" id="cd18140">
    <property type="entry name" value="HLD_clamp_RFC"/>
    <property type="match status" value="1"/>
</dbReference>
<evidence type="ECO:0000259" key="10">
    <source>
        <dbReference type="SMART" id="SM00382"/>
    </source>
</evidence>
<dbReference type="GO" id="GO:0006260">
    <property type="term" value="P:DNA replication"/>
    <property type="evidence" value="ECO:0007669"/>
    <property type="project" value="UniProtKB-KW"/>
</dbReference>
<keyword evidence="3" id="KW-0547">Nucleotide-binding</keyword>
<dbReference type="Proteomes" id="UP000306050">
    <property type="component" value="Chromosome SGRAM_12"/>
</dbReference>
<evidence type="ECO:0000313" key="12">
    <source>
        <dbReference type="Proteomes" id="UP000306050"/>
    </source>
</evidence>
<dbReference type="EMBL" id="SRRM01000005">
    <property type="protein sequence ID" value="TKY89326.1"/>
    <property type="molecule type" value="Genomic_DNA"/>
</dbReference>
<dbReference type="KEGG" id="sgra:EX895_001857"/>
<evidence type="ECO:0000256" key="6">
    <source>
        <dbReference type="ARBA" id="ARBA00023242"/>
    </source>
</evidence>
<comment type="similarity">
    <text evidence="8">Belongs to the activator 1 small subunits family. CTF18 subfamily.</text>
</comment>
<feature type="region of interest" description="Disordered" evidence="9">
    <location>
        <begin position="206"/>
        <end position="238"/>
    </location>
</feature>
<comment type="caution">
    <text evidence="11">The sequence shown here is derived from an EMBL/GenBank/DDBJ whole genome shotgun (WGS) entry which is preliminary data.</text>
</comment>
<feature type="region of interest" description="Disordered" evidence="9">
    <location>
        <begin position="1"/>
        <end position="27"/>
    </location>
</feature>
<dbReference type="InterPro" id="IPR053016">
    <property type="entry name" value="CTF18-RFC_complex"/>
</dbReference>
<feature type="region of interest" description="Disordered" evidence="9">
    <location>
        <begin position="1043"/>
        <end position="1086"/>
    </location>
</feature>
<dbReference type="GeneID" id="40724752"/>
<dbReference type="InterPro" id="IPR003593">
    <property type="entry name" value="AAA+_ATPase"/>
</dbReference>
<dbReference type="InterPro" id="IPR027417">
    <property type="entry name" value="P-loop_NTPase"/>
</dbReference>
<accession>A0A4U7KYB1</accession>
<protein>
    <recommendedName>
        <fullName evidence="10">AAA+ ATPase domain-containing protein</fullName>
    </recommendedName>
</protein>
<gene>
    <name evidence="11" type="ORF">EX895_001857</name>
</gene>
<feature type="region of interest" description="Disordered" evidence="9">
    <location>
        <begin position="427"/>
        <end position="447"/>
    </location>
</feature>
<evidence type="ECO:0000256" key="2">
    <source>
        <dbReference type="ARBA" id="ARBA00022705"/>
    </source>
</evidence>
<keyword evidence="6" id="KW-0539">Nucleus</keyword>
<evidence type="ECO:0000256" key="4">
    <source>
        <dbReference type="ARBA" id="ARBA00022840"/>
    </source>
</evidence>
<evidence type="ECO:0000313" key="11">
    <source>
        <dbReference type="EMBL" id="TKY89326.1"/>
    </source>
</evidence>
<keyword evidence="5" id="KW-0238">DNA-binding</keyword>
<dbReference type="GO" id="GO:0016887">
    <property type="term" value="F:ATP hydrolysis activity"/>
    <property type="evidence" value="ECO:0007669"/>
    <property type="project" value="InterPro"/>
</dbReference>
<feature type="compositionally biased region" description="Basic and acidic residues" evidence="9">
    <location>
        <begin position="135"/>
        <end position="145"/>
    </location>
</feature>
<keyword evidence="7" id="KW-0131">Cell cycle</keyword>
<feature type="region of interest" description="Disordered" evidence="9">
    <location>
        <begin position="690"/>
        <end position="729"/>
    </location>
</feature>
<dbReference type="InterPro" id="IPR047854">
    <property type="entry name" value="RFC_lid"/>
</dbReference>
<feature type="compositionally biased region" description="Low complexity" evidence="9">
    <location>
        <begin position="1063"/>
        <end position="1084"/>
    </location>
</feature>
<feature type="compositionally biased region" description="Polar residues" evidence="9">
    <location>
        <begin position="209"/>
        <end position="226"/>
    </location>
</feature>